<feature type="transmembrane region" description="Helical" evidence="8">
    <location>
        <begin position="75"/>
        <end position="108"/>
    </location>
</feature>
<keyword evidence="4 8" id="KW-1133">Transmembrane helix</keyword>
<keyword evidence="5 8" id="KW-0472">Membrane</keyword>
<sequence>MHVTALRRLCSWAGDGQRNTVVVQSAKAATAAVLAWILAERLLGLPQPFLAPYAAVFMIEVTVSRTLRVAGEQLAAVSLGVMLAAVVGILFDSVTVGVGVAVLTGLLLGRWHRFGSSGVWVAVTALLMVTYGDSDQPAMLGDRILAIALGAGTGVAVNALLLPPLYLRRSERALTGLGSTATALLCDVARELREPGTGGQPGRWVERSADVRVQLDDAVDAVAWTEESARANVRRAAGPVAAGTTWGRAVVALSEGWPQCTEIVRATSLALEPQPPFGPLEPEIRESAAAFVEALADVVRAEFAFADSRDAHVAACRRAEERLRNLEDAVSSHTGLTRGSSMSAGSILRPSAAALSLLTGESPASPSGTGSVDEDGSGVE</sequence>
<evidence type="ECO:0000256" key="2">
    <source>
        <dbReference type="ARBA" id="ARBA00022475"/>
    </source>
</evidence>
<dbReference type="Proteomes" id="UP000028488">
    <property type="component" value="Chromosome"/>
</dbReference>
<evidence type="ECO:0000256" key="4">
    <source>
        <dbReference type="ARBA" id="ARBA00022989"/>
    </source>
</evidence>
<feature type="region of interest" description="Disordered" evidence="7">
    <location>
        <begin position="358"/>
        <end position="380"/>
    </location>
</feature>
<evidence type="ECO:0000256" key="6">
    <source>
        <dbReference type="SAM" id="Coils"/>
    </source>
</evidence>
<evidence type="ECO:0000313" key="9">
    <source>
        <dbReference type="EMBL" id="AII03780.1"/>
    </source>
</evidence>
<dbReference type="eggNOG" id="COG4129">
    <property type="taxonomic scope" value="Bacteria"/>
</dbReference>
<gene>
    <name evidence="9" type="ORF">EP51_03790</name>
</gene>
<evidence type="ECO:0000256" key="5">
    <source>
        <dbReference type="ARBA" id="ARBA00023136"/>
    </source>
</evidence>
<dbReference type="Pfam" id="PF06081">
    <property type="entry name" value="ArAE_1"/>
    <property type="match status" value="1"/>
</dbReference>
<keyword evidence="6" id="KW-0175">Coiled coil</keyword>
<organism evidence="9 10">
    <name type="scientific">Rhodococcus opacus</name>
    <name type="common">Nocardia opaca</name>
    <dbReference type="NCBI Taxonomy" id="37919"/>
    <lineage>
        <taxon>Bacteria</taxon>
        <taxon>Bacillati</taxon>
        <taxon>Actinomycetota</taxon>
        <taxon>Actinomycetes</taxon>
        <taxon>Mycobacteriales</taxon>
        <taxon>Nocardiaceae</taxon>
        <taxon>Rhodococcus</taxon>
    </lineage>
</organism>
<reference evidence="9 10" key="1">
    <citation type="submission" date="2014-07" db="EMBL/GenBank/DDBJ databases">
        <title>Genome Sequence of Rhodococcus opacus Strain R7, a Biodegrader of Mono- and Polycyclic Aromatic Hydrocarbons.</title>
        <authorList>
            <person name="Di Gennaro P."/>
            <person name="Zampolli J."/>
            <person name="Presti I."/>
            <person name="Cappelletti M."/>
            <person name="D'Ursi P."/>
            <person name="Orro A."/>
            <person name="Mezzelani A."/>
            <person name="Milanesi L."/>
        </authorList>
    </citation>
    <scope>NUCLEOTIDE SEQUENCE [LARGE SCALE GENOMIC DNA]</scope>
    <source>
        <strain evidence="9 10">R7</strain>
    </source>
</reference>
<feature type="transmembrane region" description="Helical" evidence="8">
    <location>
        <begin position="114"/>
        <end position="132"/>
    </location>
</feature>
<name>A0A076EBY5_RHOOP</name>
<protein>
    <recommendedName>
        <fullName evidence="11">FUSC family protein</fullName>
    </recommendedName>
</protein>
<dbReference type="AlphaFoldDB" id="A0A076EBY5"/>
<proteinExistence type="predicted"/>
<dbReference type="RefSeq" id="WP_128638588.1">
    <property type="nucleotide sequence ID" value="NZ_CP008947.1"/>
</dbReference>
<evidence type="ECO:0000256" key="8">
    <source>
        <dbReference type="SAM" id="Phobius"/>
    </source>
</evidence>
<evidence type="ECO:0000256" key="7">
    <source>
        <dbReference type="SAM" id="MobiDB-lite"/>
    </source>
</evidence>
<evidence type="ECO:0000256" key="1">
    <source>
        <dbReference type="ARBA" id="ARBA00004651"/>
    </source>
</evidence>
<dbReference type="InterPro" id="IPR010343">
    <property type="entry name" value="ArAE_1"/>
</dbReference>
<evidence type="ECO:0000313" key="10">
    <source>
        <dbReference type="Proteomes" id="UP000028488"/>
    </source>
</evidence>
<comment type="subcellular location">
    <subcellularLocation>
        <location evidence="1">Cell membrane</location>
        <topology evidence="1">Multi-pass membrane protein</topology>
    </subcellularLocation>
</comment>
<dbReference type="GO" id="GO:0005886">
    <property type="term" value="C:plasma membrane"/>
    <property type="evidence" value="ECO:0007669"/>
    <property type="project" value="UniProtKB-SubCell"/>
</dbReference>
<feature type="coiled-coil region" evidence="6">
    <location>
        <begin position="309"/>
        <end position="336"/>
    </location>
</feature>
<keyword evidence="3 8" id="KW-0812">Transmembrane</keyword>
<accession>A0A076EBY5</accession>
<evidence type="ECO:0008006" key="11">
    <source>
        <dbReference type="Google" id="ProtNLM"/>
    </source>
</evidence>
<evidence type="ECO:0000256" key="3">
    <source>
        <dbReference type="ARBA" id="ARBA00022692"/>
    </source>
</evidence>
<dbReference type="EMBL" id="CP008947">
    <property type="protein sequence ID" value="AII03780.1"/>
    <property type="molecule type" value="Genomic_DNA"/>
</dbReference>
<keyword evidence="2" id="KW-1003">Cell membrane</keyword>
<feature type="transmembrane region" description="Helical" evidence="8">
    <location>
        <begin position="144"/>
        <end position="167"/>
    </location>
</feature>